<keyword evidence="1" id="KW-0812">Transmembrane</keyword>
<keyword evidence="1" id="KW-0472">Membrane</keyword>
<organism evidence="2 3">
    <name type="scientific">Vibrio ishigakensis</name>
    <dbReference type="NCBI Taxonomy" id="1481914"/>
    <lineage>
        <taxon>Bacteria</taxon>
        <taxon>Pseudomonadati</taxon>
        <taxon>Pseudomonadota</taxon>
        <taxon>Gammaproteobacteria</taxon>
        <taxon>Vibrionales</taxon>
        <taxon>Vibrionaceae</taxon>
        <taxon>Vibrio</taxon>
    </lineage>
</organism>
<dbReference type="AlphaFoldDB" id="A0A0B8P5P9"/>
<gene>
    <name evidence="2" type="ORF">JCM19231_2714</name>
</gene>
<evidence type="ECO:0000313" key="3">
    <source>
        <dbReference type="Proteomes" id="UP000031671"/>
    </source>
</evidence>
<comment type="caution">
    <text evidence="2">The sequence shown here is derived from an EMBL/GenBank/DDBJ whole genome shotgun (WGS) entry which is preliminary data.</text>
</comment>
<proteinExistence type="predicted"/>
<feature type="transmembrane region" description="Helical" evidence="1">
    <location>
        <begin position="33"/>
        <end position="51"/>
    </location>
</feature>
<reference evidence="2 3" key="1">
    <citation type="submission" date="2015-01" db="EMBL/GenBank/DDBJ databases">
        <title>Vibrio sp. C1 JCM 19231 whole genome shotgun sequence.</title>
        <authorList>
            <person name="Sawabe T."/>
            <person name="Meirelles P."/>
            <person name="Feng G."/>
            <person name="Sayaka M."/>
            <person name="Hattori M."/>
            <person name="Ohkuma M."/>
        </authorList>
    </citation>
    <scope>NUCLEOTIDE SEQUENCE [LARGE SCALE GENOMIC DNA]</scope>
    <source>
        <strain evidence="3">JCM 19231</strain>
    </source>
</reference>
<protein>
    <submittedName>
        <fullName evidence="2">Uncharacterized protein</fullName>
    </submittedName>
</protein>
<dbReference type="EMBL" id="BBRZ01000080">
    <property type="protein sequence ID" value="GAM58269.1"/>
    <property type="molecule type" value="Genomic_DNA"/>
</dbReference>
<keyword evidence="1" id="KW-1133">Transmembrane helix</keyword>
<keyword evidence="3" id="KW-1185">Reference proteome</keyword>
<accession>A0A0B8P5P9</accession>
<dbReference type="Proteomes" id="UP000031671">
    <property type="component" value="Unassembled WGS sequence"/>
</dbReference>
<sequence>MGEEQASSSTYIDSGECDLSEQLLSAHQHQVDSQVLTLFVLALVIITWLLVTQNQFDPFTEP</sequence>
<evidence type="ECO:0000313" key="2">
    <source>
        <dbReference type="EMBL" id="GAM58269.1"/>
    </source>
</evidence>
<evidence type="ECO:0000256" key="1">
    <source>
        <dbReference type="SAM" id="Phobius"/>
    </source>
</evidence>
<reference evidence="2 3" key="2">
    <citation type="submission" date="2015-01" db="EMBL/GenBank/DDBJ databases">
        <authorList>
            <consortium name="NBRP consortium"/>
            <person name="Sawabe T."/>
            <person name="Meirelles P."/>
            <person name="Feng G."/>
            <person name="Sayaka M."/>
            <person name="Hattori M."/>
            <person name="Ohkuma M."/>
        </authorList>
    </citation>
    <scope>NUCLEOTIDE SEQUENCE [LARGE SCALE GENOMIC DNA]</scope>
    <source>
        <strain evidence="3">JCM 19231</strain>
    </source>
</reference>
<name>A0A0B8P5P9_9VIBR</name>